<evidence type="ECO:0000313" key="1">
    <source>
        <dbReference type="EMBL" id="SDB82279.1"/>
    </source>
</evidence>
<dbReference type="Proteomes" id="UP000242501">
    <property type="component" value="Unassembled WGS sequence"/>
</dbReference>
<reference evidence="2" key="1">
    <citation type="submission" date="2016-09" db="EMBL/GenBank/DDBJ databases">
        <authorList>
            <person name="Varghese N."/>
            <person name="Submissions S."/>
        </authorList>
    </citation>
    <scope>NUCLEOTIDE SEQUENCE [LARGE SCALE GENOMIC DNA]</scope>
    <source>
        <strain evidence="2">ANC 4422</strain>
    </source>
</reference>
<dbReference type="AlphaFoldDB" id="A0A1G6GK40"/>
<evidence type="ECO:0000313" key="2">
    <source>
        <dbReference type="Proteomes" id="UP000242501"/>
    </source>
</evidence>
<dbReference type="STRING" id="1219383.SAMN05421733_101298"/>
<keyword evidence="2" id="KW-1185">Reference proteome</keyword>
<gene>
    <name evidence="1" type="ORF">SAMN05421733_101298</name>
</gene>
<sequence length="116" mass="13346">MSKKQSLISALIALALLIVGLIYFTNAYPSEEEKAYHRIAMCYVIEHREIQANNKELIEFFNKVAQGGVPDYALNKPKIYDSFANELIDYYLKLSPEKQQEVKSSRENCDRILQGL</sequence>
<dbReference type="EMBL" id="FMYL01000001">
    <property type="protein sequence ID" value="SDB82279.1"/>
    <property type="molecule type" value="Genomic_DNA"/>
</dbReference>
<name>A0A1G6GK40_9GAMM</name>
<accession>A0A1G6GK40</accession>
<protein>
    <submittedName>
        <fullName evidence="1">Uncharacterized protein</fullName>
    </submittedName>
</protein>
<dbReference type="RefSeq" id="WP_092746558.1">
    <property type="nucleotide sequence ID" value="NZ_FMYL01000001.1"/>
</dbReference>
<organism evidence="1 2">
    <name type="scientific">Acinetobacter boissieri</name>
    <dbReference type="NCBI Taxonomy" id="1219383"/>
    <lineage>
        <taxon>Bacteria</taxon>
        <taxon>Pseudomonadati</taxon>
        <taxon>Pseudomonadota</taxon>
        <taxon>Gammaproteobacteria</taxon>
        <taxon>Moraxellales</taxon>
        <taxon>Moraxellaceae</taxon>
        <taxon>Acinetobacter</taxon>
    </lineage>
</organism>
<dbReference type="OrthoDB" id="6712824at2"/>
<proteinExistence type="predicted"/>